<name>A0A172ZHS8_9BACL</name>
<dbReference type="InterPro" id="IPR016181">
    <property type="entry name" value="Acyl_CoA_acyltransferase"/>
</dbReference>
<dbReference type="Proteomes" id="UP000078148">
    <property type="component" value="Chromosome"/>
</dbReference>
<dbReference type="RefSeq" id="WP_060535209.1">
    <property type="nucleotide sequence ID" value="NZ_CP013023.1"/>
</dbReference>
<dbReference type="Pfam" id="PF00583">
    <property type="entry name" value="Acetyltransf_1"/>
    <property type="match status" value="1"/>
</dbReference>
<dbReference type="CDD" id="cd04301">
    <property type="entry name" value="NAT_SF"/>
    <property type="match status" value="1"/>
</dbReference>
<keyword evidence="3" id="KW-1185">Reference proteome</keyword>
<feature type="domain" description="N-acetyltransferase" evidence="1">
    <location>
        <begin position="3"/>
        <end position="151"/>
    </location>
</feature>
<dbReference type="SUPFAM" id="SSF55729">
    <property type="entry name" value="Acyl-CoA N-acyltransferases (Nat)"/>
    <property type="match status" value="1"/>
</dbReference>
<organism evidence="2 3">
    <name type="scientific">Paenibacillus bovis</name>
    <dbReference type="NCBI Taxonomy" id="1616788"/>
    <lineage>
        <taxon>Bacteria</taxon>
        <taxon>Bacillati</taxon>
        <taxon>Bacillota</taxon>
        <taxon>Bacilli</taxon>
        <taxon>Bacillales</taxon>
        <taxon>Paenibacillaceae</taxon>
        <taxon>Paenibacillus</taxon>
    </lineage>
</organism>
<protein>
    <submittedName>
        <fullName evidence="2">Spermidine acetyltransferase</fullName>
    </submittedName>
</protein>
<dbReference type="EMBL" id="CP013023">
    <property type="protein sequence ID" value="ANF97093.1"/>
    <property type="molecule type" value="Genomic_DNA"/>
</dbReference>
<reference evidence="3" key="1">
    <citation type="submission" date="2015-10" db="EMBL/GenBank/DDBJ databases">
        <title>Genome of Paenibacillus bovis sp. nov.</title>
        <authorList>
            <person name="Wu Z."/>
            <person name="Gao C."/>
            <person name="Liu Z."/>
            <person name="Zheng H."/>
        </authorList>
    </citation>
    <scope>NUCLEOTIDE SEQUENCE [LARGE SCALE GENOMIC DNA]</scope>
    <source>
        <strain evidence="3">BD3526</strain>
    </source>
</reference>
<dbReference type="STRING" id="1616788.AR543_14505"/>
<sequence>MSLMIKEVTGMNWRAAAALQVTEAQRPYMESNAFSLAESKYEYNATSVCLYDGIMLVGYAMYGWYCEESDSLWIERFMIDAEFQGRGYGRRFFPLLLDYLHQRFHYEKVMISIHPEDRAGRRFAQSLGFRSTGETDDVGTFTGQVMELDVEPAEDPQPWQPLRLLLGSLRSR</sequence>
<dbReference type="GO" id="GO:0016747">
    <property type="term" value="F:acyltransferase activity, transferring groups other than amino-acyl groups"/>
    <property type="evidence" value="ECO:0007669"/>
    <property type="project" value="InterPro"/>
</dbReference>
<dbReference type="KEGG" id="pbv:AR543_14505"/>
<reference evidence="2 3" key="2">
    <citation type="journal article" date="2016" name="Int. J. Syst. Evol. Microbiol.">
        <title>Paenibacillus bovis sp. nov., isolated from raw yak (Bos grunniens) milk.</title>
        <authorList>
            <person name="Gao C."/>
            <person name="Han J."/>
            <person name="Liu Z."/>
            <person name="Xu X."/>
            <person name="Hang F."/>
            <person name="Wu Z."/>
        </authorList>
    </citation>
    <scope>NUCLEOTIDE SEQUENCE [LARGE SCALE GENOMIC DNA]</scope>
    <source>
        <strain evidence="2 3">BD3526</strain>
    </source>
</reference>
<evidence type="ECO:0000259" key="1">
    <source>
        <dbReference type="PROSITE" id="PS51186"/>
    </source>
</evidence>
<gene>
    <name evidence="2" type="ORF">AR543_14505</name>
</gene>
<dbReference type="PROSITE" id="PS51186">
    <property type="entry name" value="GNAT"/>
    <property type="match status" value="1"/>
</dbReference>
<dbReference type="InterPro" id="IPR000182">
    <property type="entry name" value="GNAT_dom"/>
</dbReference>
<proteinExistence type="predicted"/>
<dbReference type="AlphaFoldDB" id="A0A172ZHS8"/>
<accession>A0A172ZHS8</accession>
<evidence type="ECO:0000313" key="2">
    <source>
        <dbReference type="EMBL" id="ANF97093.1"/>
    </source>
</evidence>
<dbReference type="Gene3D" id="3.40.630.30">
    <property type="match status" value="1"/>
</dbReference>
<evidence type="ECO:0000313" key="3">
    <source>
        <dbReference type="Proteomes" id="UP000078148"/>
    </source>
</evidence>
<keyword evidence="2" id="KW-0808">Transferase</keyword>
<dbReference type="OrthoDB" id="9127144at2"/>